<dbReference type="SUPFAM" id="SSF55874">
    <property type="entry name" value="ATPase domain of HSP90 chaperone/DNA topoisomerase II/histidine kinase"/>
    <property type="match status" value="1"/>
</dbReference>
<dbReference type="InterPro" id="IPR052162">
    <property type="entry name" value="Sensor_kinase/Photoreceptor"/>
</dbReference>
<dbReference type="InterPro" id="IPR036097">
    <property type="entry name" value="HisK_dim/P_sf"/>
</dbReference>
<keyword evidence="8" id="KW-0067">ATP-binding</keyword>
<keyword evidence="4" id="KW-0808">Transferase</keyword>
<dbReference type="InterPro" id="IPR003661">
    <property type="entry name" value="HisK_dim/P_dom"/>
</dbReference>
<keyword evidence="9" id="KW-1185">Reference proteome</keyword>
<feature type="domain" description="PAS" evidence="7">
    <location>
        <begin position="134"/>
        <end position="206"/>
    </location>
</feature>
<dbReference type="Proteomes" id="UP001597342">
    <property type="component" value="Unassembled WGS sequence"/>
</dbReference>
<dbReference type="Gene3D" id="1.10.287.130">
    <property type="match status" value="1"/>
</dbReference>
<dbReference type="Pfam" id="PF02518">
    <property type="entry name" value="HATPase_c"/>
    <property type="match status" value="1"/>
</dbReference>
<dbReference type="InterPro" id="IPR003594">
    <property type="entry name" value="HATPase_dom"/>
</dbReference>
<dbReference type="Gene3D" id="3.30.565.10">
    <property type="entry name" value="Histidine kinase-like ATPase, C-terminal domain"/>
    <property type="match status" value="1"/>
</dbReference>
<dbReference type="PROSITE" id="PS50109">
    <property type="entry name" value="HIS_KIN"/>
    <property type="match status" value="1"/>
</dbReference>
<gene>
    <name evidence="8" type="ORF">ACFSJE_13070</name>
</gene>
<dbReference type="Gene3D" id="3.30.450.20">
    <property type="entry name" value="PAS domain"/>
    <property type="match status" value="2"/>
</dbReference>
<protein>
    <recommendedName>
        <fullName evidence="2">histidine kinase</fullName>
        <ecNumber evidence="2">2.7.13.3</ecNumber>
    </recommendedName>
</protein>
<dbReference type="CDD" id="cd00130">
    <property type="entry name" value="PAS"/>
    <property type="match status" value="1"/>
</dbReference>
<dbReference type="SUPFAM" id="SSF55785">
    <property type="entry name" value="PYP-like sensor domain (PAS domain)"/>
    <property type="match status" value="1"/>
</dbReference>
<evidence type="ECO:0000256" key="4">
    <source>
        <dbReference type="ARBA" id="ARBA00022679"/>
    </source>
</evidence>
<organism evidence="8 9">
    <name type="scientific">Flagellimonas iocasae</name>
    <dbReference type="NCBI Taxonomy" id="2055905"/>
    <lineage>
        <taxon>Bacteria</taxon>
        <taxon>Pseudomonadati</taxon>
        <taxon>Bacteroidota</taxon>
        <taxon>Flavobacteriia</taxon>
        <taxon>Flavobacteriales</taxon>
        <taxon>Flavobacteriaceae</taxon>
        <taxon>Flagellimonas</taxon>
    </lineage>
</organism>
<evidence type="ECO:0000256" key="2">
    <source>
        <dbReference type="ARBA" id="ARBA00012438"/>
    </source>
</evidence>
<dbReference type="PANTHER" id="PTHR43304">
    <property type="entry name" value="PHYTOCHROME-LIKE PROTEIN CPH1"/>
    <property type="match status" value="1"/>
</dbReference>
<comment type="caution">
    <text evidence="8">The sequence shown here is derived from an EMBL/GenBank/DDBJ whole genome shotgun (WGS) entry which is preliminary data.</text>
</comment>
<dbReference type="PRINTS" id="PR00344">
    <property type="entry name" value="BCTRLSENSOR"/>
</dbReference>
<evidence type="ECO:0000256" key="5">
    <source>
        <dbReference type="ARBA" id="ARBA00022777"/>
    </source>
</evidence>
<sequence length="485" mass="56073">MKKEQIRIQNKVEIVEDRGDVVWTMDNDFRLSAYNRSFVDRFQSEFGHAPSKGMDLRPVYEHGVFFESCEKGCTKALNRYATTAKHTMIEEGATHVHEFSFQPYVDTSGNVLGCCIWQKDVTQEVENVKRLKESETKYREAQEITNVGHWNWDMLKNEISWSDQLFGIFGQVPGKFEATYEALMEIIHPEDRQIFNEDVEQSIENEVMHDIVHRIVINGGEVRYVHQKGKAYYDEDRKPYRMSGTTQDVTKDVLINQQIVQQNNELQNFVRIISHNLRGPISNLLMLSKIYEWGKDEMNDDIVKKMESTTEALDQTIKDLNLSLSMKNTDKERFREVRLAEVMKDVDVLLSEEMAQTHAVIRTDFSQEDSILGIKSYFVNILYNLIMNAIKYQQEDLSPLITIFTQKMENATMLSVTDNGIGIELTPERERKIFDMYGRLSGTTEGKGLGLYLVKTQVEAMEGKISVQSTKGEGTTFTLHFPKQN</sequence>
<dbReference type="PANTHER" id="PTHR43304:SF1">
    <property type="entry name" value="PAC DOMAIN-CONTAINING PROTEIN"/>
    <property type="match status" value="1"/>
</dbReference>
<dbReference type="InterPro" id="IPR013655">
    <property type="entry name" value="PAS_fold_3"/>
</dbReference>
<dbReference type="InterPro" id="IPR004358">
    <property type="entry name" value="Sig_transdc_His_kin-like_C"/>
</dbReference>
<dbReference type="CDD" id="cd00082">
    <property type="entry name" value="HisKA"/>
    <property type="match status" value="1"/>
</dbReference>
<dbReference type="EMBL" id="JBHUHU010000003">
    <property type="protein sequence ID" value="MFD2100713.1"/>
    <property type="molecule type" value="Genomic_DNA"/>
</dbReference>
<proteinExistence type="predicted"/>
<keyword evidence="3" id="KW-0597">Phosphoprotein</keyword>
<dbReference type="Pfam" id="PF08447">
    <property type="entry name" value="PAS_3"/>
    <property type="match status" value="1"/>
</dbReference>
<dbReference type="EC" id="2.7.13.3" evidence="2"/>
<dbReference type="RefSeq" id="WP_379831413.1">
    <property type="nucleotide sequence ID" value="NZ_JBHUHU010000003.1"/>
</dbReference>
<dbReference type="InterPro" id="IPR000014">
    <property type="entry name" value="PAS"/>
</dbReference>
<dbReference type="InterPro" id="IPR005467">
    <property type="entry name" value="His_kinase_dom"/>
</dbReference>
<evidence type="ECO:0000256" key="3">
    <source>
        <dbReference type="ARBA" id="ARBA00022553"/>
    </source>
</evidence>
<dbReference type="SMART" id="SM00387">
    <property type="entry name" value="HATPase_c"/>
    <property type="match status" value="1"/>
</dbReference>
<feature type="domain" description="Histidine kinase" evidence="6">
    <location>
        <begin position="272"/>
        <end position="485"/>
    </location>
</feature>
<dbReference type="NCBIfam" id="TIGR00229">
    <property type="entry name" value="sensory_box"/>
    <property type="match status" value="1"/>
</dbReference>
<accession>A0ABW4XZW7</accession>
<dbReference type="Gene3D" id="2.10.70.100">
    <property type="match status" value="1"/>
</dbReference>
<dbReference type="SUPFAM" id="SSF47384">
    <property type="entry name" value="Homodimeric domain of signal transducing histidine kinase"/>
    <property type="match status" value="1"/>
</dbReference>
<dbReference type="PROSITE" id="PS50112">
    <property type="entry name" value="PAS"/>
    <property type="match status" value="1"/>
</dbReference>
<evidence type="ECO:0000313" key="8">
    <source>
        <dbReference type="EMBL" id="MFD2100713.1"/>
    </source>
</evidence>
<keyword evidence="8" id="KW-0547">Nucleotide-binding</keyword>
<reference evidence="9" key="1">
    <citation type="journal article" date="2019" name="Int. J. Syst. Evol. Microbiol.">
        <title>The Global Catalogue of Microorganisms (GCM) 10K type strain sequencing project: providing services to taxonomists for standard genome sequencing and annotation.</title>
        <authorList>
            <consortium name="The Broad Institute Genomics Platform"/>
            <consortium name="The Broad Institute Genome Sequencing Center for Infectious Disease"/>
            <person name="Wu L."/>
            <person name="Ma J."/>
        </authorList>
    </citation>
    <scope>NUCLEOTIDE SEQUENCE [LARGE SCALE GENOMIC DNA]</scope>
    <source>
        <strain evidence="9">JCM 3389</strain>
    </source>
</reference>
<evidence type="ECO:0000313" key="9">
    <source>
        <dbReference type="Proteomes" id="UP001597342"/>
    </source>
</evidence>
<evidence type="ECO:0000256" key="1">
    <source>
        <dbReference type="ARBA" id="ARBA00000085"/>
    </source>
</evidence>
<dbReference type="InterPro" id="IPR035965">
    <property type="entry name" value="PAS-like_dom_sf"/>
</dbReference>
<keyword evidence="5" id="KW-0418">Kinase</keyword>
<dbReference type="GO" id="GO:0005524">
    <property type="term" value="F:ATP binding"/>
    <property type="evidence" value="ECO:0007669"/>
    <property type="project" value="UniProtKB-KW"/>
</dbReference>
<dbReference type="CDD" id="cd00075">
    <property type="entry name" value="HATPase"/>
    <property type="match status" value="1"/>
</dbReference>
<name>A0ABW4XZW7_9FLAO</name>
<dbReference type="InterPro" id="IPR036890">
    <property type="entry name" value="HATPase_C_sf"/>
</dbReference>
<evidence type="ECO:0000259" key="7">
    <source>
        <dbReference type="PROSITE" id="PS50112"/>
    </source>
</evidence>
<comment type="catalytic activity">
    <reaction evidence="1">
        <text>ATP + protein L-histidine = ADP + protein N-phospho-L-histidine.</text>
        <dbReference type="EC" id="2.7.13.3"/>
    </reaction>
</comment>
<evidence type="ECO:0000259" key="6">
    <source>
        <dbReference type="PROSITE" id="PS50109"/>
    </source>
</evidence>